<reference evidence="1 2" key="1">
    <citation type="submission" date="2014-03" db="EMBL/GenBank/DDBJ databases">
        <title>The genomes of two eusocial bee gut symbionts.</title>
        <authorList>
            <person name="Kwong W.K."/>
            <person name="Engel P."/>
            <person name="Koch H."/>
            <person name="Moran N.A."/>
        </authorList>
    </citation>
    <scope>NUCLEOTIDE SEQUENCE [LARGE SCALE GENOMIC DNA]</scope>
    <source>
        <strain evidence="2">wkB29</strain>
    </source>
</reference>
<proteinExistence type="predicted"/>
<protein>
    <submittedName>
        <fullName evidence="1">Uncharacterized protein</fullName>
    </submittedName>
</protein>
<comment type="caution">
    <text evidence="1">The sequence shown here is derived from an EMBL/GenBank/DDBJ whole genome shotgun (WGS) entry which is preliminary data.</text>
</comment>
<evidence type="ECO:0000313" key="2">
    <source>
        <dbReference type="Proteomes" id="UP000027170"/>
    </source>
</evidence>
<dbReference type="Proteomes" id="UP000027170">
    <property type="component" value="Unassembled WGS sequence"/>
</dbReference>
<keyword evidence="2" id="KW-1185">Reference proteome</keyword>
<evidence type="ECO:0000313" key="1">
    <source>
        <dbReference type="EMBL" id="KDN15697.1"/>
    </source>
</evidence>
<dbReference type="EMBL" id="JFZV01000001">
    <property type="protein sequence ID" value="KDN15697.1"/>
    <property type="molecule type" value="Genomic_DNA"/>
</dbReference>
<accession>A0A836Z3Q3</accession>
<gene>
    <name evidence="1" type="ORF">SALWKB29_0116</name>
</gene>
<organism evidence="1 2">
    <name type="scientific">Snodgrassella communis</name>
    <dbReference type="NCBI Taxonomy" id="2946699"/>
    <lineage>
        <taxon>Bacteria</taxon>
        <taxon>Pseudomonadati</taxon>
        <taxon>Pseudomonadota</taxon>
        <taxon>Betaproteobacteria</taxon>
        <taxon>Neisseriales</taxon>
        <taxon>Neisseriaceae</taxon>
        <taxon>Snodgrassella</taxon>
    </lineage>
</organism>
<name>A0A836Z3Q3_9NEIS</name>
<dbReference type="AlphaFoldDB" id="A0A836Z3Q3"/>
<sequence length="43" mass="5190">MIFFGIKWFFEDYCVRKEIFVVFLCIGCILSELSFQINKVSYL</sequence>